<evidence type="ECO:0000259" key="1">
    <source>
        <dbReference type="Pfam" id="PF12146"/>
    </source>
</evidence>
<dbReference type="Pfam" id="PF12146">
    <property type="entry name" value="Hydrolase_4"/>
    <property type="match status" value="1"/>
</dbReference>
<evidence type="ECO:0000313" key="2">
    <source>
        <dbReference type="EMBL" id="NOT32644.1"/>
    </source>
</evidence>
<gene>
    <name evidence="2" type="ORF">HOP12_00565</name>
</gene>
<dbReference type="AlphaFoldDB" id="A0A849SJB8"/>
<feature type="domain" description="Serine aminopeptidase S33" evidence="1">
    <location>
        <begin position="72"/>
        <end position="284"/>
    </location>
</feature>
<protein>
    <recommendedName>
        <fullName evidence="1">Serine aminopeptidase S33 domain-containing protein</fullName>
    </recommendedName>
</protein>
<reference evidence="2 3" key="1">
    <citation type="submission" date="2020-04" db="EMBL/GenBank/DDBJ databases">
        <title>Metagenomic profiling of ammonia- and methane-oxidizing microorganisms in a Dutch drinking water treatment plant.</title>
        <authorList>
            <person name="Poghosyan L."/>
            <person name="Leucker S."/>
        </authorList>
    </citation>
    <scope>NUCLEOTIDE SEQUENCE [LARGE SCALE GENOMIC DNA]</scope>
    <source>
        <strain evidence="2">S-RSF-IL-03</strain>
    </source>
</reference>
<dbReference type="SUPFAM" id="SSF53474">
    <property type="entry name" value="alpha/beta-Hydrolases"/>
    <property type="match status" value="1"/>
</dbReference>
<organism evidence="2 3">
    <name type="scientific">Eiseniibacteriota bacterium</name>
    <dbReference type="NCBI Taxonomy" id="2212470"/>
    <lineage>
        <taxon>Bacteria</taxon>
        <taxon>Candidatus Eiseniibacteriota</taxon>
    </lineage>
</organism>
<dbReference type="Proteomes" id="UP000580839">
    <property type="component" value="Unassembled WGS sequence"/>
</dbReference>
<dbReference type="InterPro" id="IPR029058">
    <property type="entry name" value="AB_hydrolase_fold"/>
</dbReference>
<dbReference type="Gene3D" id="3.40.50.1820">
    <property type="entry name" value="alpha/beta hydrolase"/>
    <property type="match status" value="1"/>
</dbReference>
<accession>A0A849SJB8</accession>
<evidence type="ECO:0000313" key="3">
    <source>
        <dbReference type="Proteomes" id="UP000580839"/>
    </source>
</evidence>
<dbReference type="InterPro" id="IPR022742">
    <property type="entry name" value="Hydrolase_4"/>
</dbReference>
<name>A0A849SJB8_UNCEI</name>
<sequence length="324" mass="34927">MRRPLIAVLLLVTVATVWLLMPPPAVQQAAARDASSYEEAFARWQGLRAADALALTPGCESRALLQGARAPRAVLLLHGITNCPLQFAALAESLHATGDNVLVPRLPRHGLADRMTVELASLRAEEVAGLVAECVGVARGFGDTVVVVGLSLTGVATAWAADNLADVDRAIVIAPAFAPPWRPAWLAPLATRLSLRLPNVFVWWDDAKEERLEGPRQCYPRFSTRAMGEGYRFGGQVMVDATRGAPRARSLWIFTTADDRAVDNVRAATLARHWRNAGATVNEYQFAAGDSIVHDMIDPAQVGARVARVYPVLLAAIRGAPLPR</sequence>
<proteinExistence type="predicted"/>
<dbReference type="EMBL" id="JABFRW010000006">
    <property type="protein sequence ID" value="NOT32644.1"/>
    <property type="molecule type" value="Genomic_DNA"/>
</dbReference>
<comment type="caution">
    <text evidence="2">The sequence shown here is derived from an EMBL/GenBank/DDBJ whole genome shotgun (WGS) entry which is preliminary data.</text>
</comment>